<accession>A0A7S3PXP8</accession>
<dbReference type="EMBL" id="HBIO01005332">
    <property type="protein sequence ID" value="CAE0458919.1"/>
    <property type="molecule type" value="Transcribed_RNA"/>
</dbReference>
<reference evidence="1" key="1">
    <citation type="submission" date="2021-01" db="EMBL/GenBank/DDBJ databases">
        <authorList>
            <person name="Corre E."/>
            <person name="Pelletier E."/>
            <person name="Niang G."/>
            <person name="Scheremetjew M."/>
            <person name="Finn R."/>
            <person name="Kale V."/>
            <person name="Holt S."/>
            <person name="Cochrane G."/>
            <person name="Meng A."/>
            <person name="Brown T."/>
            <person name="Cohen L."/>
        </authorList>
    </citation>
    <scope>NUCLEOTIDE SEQUENCE</scope>
    <source>
        <strain evidence="1">MM31A-1</strain>
    </source>
</reference>
<name>A0A7S3PXP8_9STRA</name>
<evidence type="ECO:0000313" key="1">
    <source>
        <dbReference type="EMBL" id="CAE0458919.1"/>
    </source>
</evidence>
<protein>
    <submittedName>
        <fullName evidence="1">Uncharacterized protein</fullName>
    </submittedName>
</protein>
<dbReference type="AlphaFoldDB" id="A0A7S3PXP8"/>
<gene>
    <name evidence="1" type="ORF">CDEB00056_LOCUS3760</name>
</gene>
<proteinExistence type="predicted"/>
<sequence>MTNESPKAFERLYKSSEENNIAGKEKRLEIERKIAERHDGPEWSHRKINTKIPLSQAEDFYQKSIRRAIEKDEKLAAVALERDRTYKAQFHFNEMVEEREDAHR</sequence>
<organism evidence="1">
    <name type="scientific">Chaetoceros debilis</name>
    <dbReference type="NCBI Taxonomy" id="122233"/>
    <lineage>
        <taxon>Eukaryota</taxon>
        <taxon>Sar</taxon>
        <taxon>Stramenopiles</taxon>
        <taxon>Ochrophyta</taxon>
        <taxon>Bacillariophyta</taxon>
        <taxon>Coscinodiscophyceae</taxon>
        <taxon>Chaetocerotophycidae</taxon>
        <taxon>Chaetocerotales</taxon>
        <taxon>Chaetocerotaceae</taxon>
        <taxon>Chaetoceros</taxon>
    </lineage>
</organism>